<dbReference type="EMBL" id="LS974625">
    <property type="protein sequence ID" value="CAG7863933.1"/>
    <property type="molecule type" value="Genomic_DNA"/>
</dbReference>
<sequence>SITIASLLSTRRKKIDACLLKLAFQATIYSLWRERNSRRHQGHPQSVDHLVCMIDKLIKNKISSLRYPRPSFYGDMMHRWMGRTT</sequence>
<protein>
    <submittedName>
        <fullName evidence="1">Uncharacterized protein</fullName>
    </submittedName>
</protein>
<reference evidence="1 2" key="1">
    <citation type="submission" date="2021-07" db="EMBL/GenBank/DDBJ databases">
        <authorList>
            <consortium name="Genoscope - CEA"/>
            <person name="William W."/>
        </authorList>
    </citation>
    <scope>NUCLEOTIDE SEQUENCE [LARGE SCALE GENOMIC DNA]</scope>
</reference>
<evidence type="ECO:0000313" key="2">
    <source>
        <dbReference type="Proteomes" id="UP000694005"/>
    </source>
</evidence>
<dbReference type="Proteomes" id="UP000694005">
    <property type="component" value="Chromosome A09"/>
</dbReference>
<evidence type="ECO:0000313" key="1">
    <source>
        <dbReference type="EMBL" id="CAG7863933.1"/>
    </source>
</evidence>
<dbReference type="AlphaFoldDB" id="A0A8D9CZB3"/>
<organism evidence="1 2">
    <name type="scientific">Brassica campestris</name>
    <name type="common">Field mustard</name>
    <dbReference type="NCBI Taxonomy" id="3711"/>
    <lineage>
        <taxon>Eukaryota</taxon>
        <taxon>Viridiplantae</taxon>
        <taxon>Streptophyta</taxon>
        <taxon>Embryophyta</taxon>
        <taxon>Tracheophyta</taxon>
        <taxon>Spermatophyta</taxon>
        <taxon>Magnoliopsida</taxon>
        <taxon>eudicotyledons</taxon>
        <taxon>Gunneridae</taxon>
        <taxon>Pentapetalae</taxon>
        <taxon>rosids</taxon>
        <taxon>malvids</taxon>
        <taxon>Brassicales</taxon>
        <taxon>Brassicaceae</taxon>
        <taxon>Brassiceae</taxon>
        <taxon>Brassica</taxon>
    </lineage>
</organism>
<gene>
    <name evidence="1" type="ORF">BRAPAZ1V2_A09P44000.2</name>
</gene>
<proteinExistence type="predicted"/>
<name>A0A8D9CZB3_BRACM</name>
<accession>A0A8D9CZB3</accession>
<feature type="non-terminal residue" evidence="1">
    <location>
        <position position="1"/>
    </location>
</feature>
<dbReference type="Gramene" id="A09p44000.2_BraZ1">
    <property type="protein sequence ID" value="A09p44000.2_BraZ1.CDS.1"/>
    <property type="gene ID" value="A09g44000.2_BraZ1"/>
</dbReference>